<comment type="caution">
    <text evidence="2">The sequence shown here is derived from an EMBL/GenBank/DDBJ whole genome shotgun (WGS) entry which is preliminary data.</text>
</comment>
<sequence>MAPDSISAPVHSSETTADREDAPDEGPRDARSAPVAQRESFEGTHACPLCGYTDDTRDSVFTHLQLSHRKRAISSALLEAHASAGAGAGAGAGAPGHE</sequence>
<dbReference type="Proteomes" id="UP000283805">
    <property type="component" value="Unassembled WGS sequence"/>
</dbReference>
<feature type="compositionally biased region" description="Basic and acidic residues" evidence="1">
    <location>
        <begin position="16"/>
        <end position="31"/>
    </location>
</feature>
<dbReference type="EMBL" id="RAPO01000001">
    <property type="protein sequence ID" value="RKD97581.1"/>
    <property type="molecule type" value="Genomic_DNA"/>
</dbReference>
<keyword evidence="3" id="KW-1185">Reference proteome</keyword>
<protein>
    <submittedName>
        <fullName evidence="2">Uncharacterized protein</fullName>
    </submittedName>
</protein>
<organism evidence="2 3">
    <name type="scientific">Halopiger aswanensis</name>
    <dbReference type="NCBI Taxonomy" id="148449"/>
    <lineage>
        <taxon>Archaea</taxon>
        <taxon>Methanobacteriati</taxon>
        <taxon>Methanobacteriota</taxon>
        <taxon>Stenosarchaea group</taxon>
        <taxon>Halobacteria</taxon>
        <taxon>Halobacteriales</taxon>
        <taxon>Natrialbaceae</taxon>
        <taxon>Halopiger</taxon>
    </lineage>
</organism>
<feature type="region of interest" description="Disordered" evidence="1">
    <location>
        <begin position="1"/>
        <end position="49"/>
    </location>
</feature>
<reference evidence="2 3" key="1">
    <citation type="submission" date="2018-09" db="EMBL/GenBank/DDBJ databases">
        <title>Genomic Encyclopedia of Archaeal and Bacterial Type Strains, Phase II (KMG-II): from individual species to whole genera.</title>
        <authorList>
            <person name="Goeker M."/>
        </authorList>
    </citation>
    <scope>NUCLEOTIDE SEQUENCE [LARGE SCALE GENOMIC DNA]</scope>
    <source>
        <strain evidence="2 3">DSM 13151</strain>
    </source>
</reference>
<evidence type="ECO:0000313" key="3">
    <source>
        <dbReference type="Proteomes" id="UP000283805"/>
    </source>
</evidence>
<dbReference type="OrthoDB" id="179695at2157"/>
<accession>A0A3R7KMY6</accession>
<dbReference type="AlphaFoldDB" id="A0A3R7KMY6"/>
<gene>
    <name evidence="2" type="ORF">ATJ93_0570</name>
</gene>
<evidence type="ECO:0000256" key="1">
    <source>
        <dbReference type="SAM" id="MobiDB-lite"/>
    </source>
</evidence>
<name>A0A3R7KMY6_9EURY</name>
<dbReference type="RefSeq" id="WP_120243103.1">
    <property type="nucleotide sequence ID" value="NZ_RAPO01000001.1"/>
</dbReference>
<evidence type="ECO:0000313" key="2">
    <source>
        <dbReference type="EMBL" id="RKD97581.1"/>
    </source>
</evidence>
<proteinExistence type="predicted"/>